<evidence type="ECO:0000313" key="3">
    <source>
        <dbReference type="Proteomes" id="UP000198656"/>
    </source>
</evidence>
<feature type="domain" description="GP-PDE" evidence="1">
    <location>
        <begin position="1"/>
        <end position="234"/>
    </location>
</feature>
<accession>A0A1G7UQ78</accession>
<gene>
    <name evidence="2" type="ORF">SAMN05443529_103211</name>
</gene>
<dbReference type="Proteomes" id="UP000198656">
    <property type="component" value="Unassembled WGS sequence"/>
</dbReference>
<dbReference type="PANTHER" id="PTHR46211:SF1">
    <property type="entry name" value="GLYCEROPHOSPHODIESTER PHOSPHODIESTERASE, CYTOPLASMIC"/>
    <property type="match status" value="1"/>
</dbReference>
<dbReference type="RefSeq" id="WP_092330418.1">
    <property type="nucleotide sequence ID" value="NZ_FNCP01000003.1"/>
</dbReference>
<dbReference type="CDD" id="cd08563">
    <property type="entry name" value="GDPD_TtGDE_like"/>
    <property type="match status" value="1"/>
</dbReference>
<dbReference type="Pfam" id="PF03009">
    <property type="entry name" value="GDPD"/>
    <property type="match status" value="1"/>
</dbReference>
<keyword evidence="3" id="KW-1185">Reference proteome</keyword>
<dbReference type="GO" id="GO:0008081">
    <property type="term" value="F:phosphoric diester hydrolase activity"/>
    <property type="evidence" value="ECO:0007669"/>
    <property type="project" value="InterPro"/>
</dbReference>
<evidence type="ECO:0000313" key="2">
    <source>
        <dbReference type="EMBL" id="SDG49498.1"/>
    </source>
</evidence>
<dbReference type="STRING" id="1121419.SAMN05443529_103211"/>
<dbReference type="InterPro" id="IPR030395">
    <property type="entry name" value="GP_PDE_dom"/>
</dbReference>
<reference evidence="3" key="1">
    <citation type="submission" date="2016-10" db="EMBL/GenBank/DDBJ databases">
        <authorList>
            <person name="Varghese N."/>
            <person name="Submissions S."/>
        </authorList>
    </citation>
    <scope>NUCLEOTIDE SEQUENCE [LARGE SCALE GENOMIC DNA]</scope>
    <source>
        <strain evidence="3">DSM 8344</strain>
    </source>
</reference>
<dbReference type="InterPro" id="IPR017946">
    <property type="entry name" value="PLC-like_Pdiesterase_TIM-brl"/>
</dbReference>
<dbReference type="Gene3D" id="3.20.20.190">
    <property type="entry name" value="Phosphatidylinositol (PI) phosphodiesterase"/>
    <property type="match status" value="1"/>
</dbReference>
<evidence type="ECO:0000259" key="1">
    <source>
        <dbReference type="PROSITE" id="PS51704"/>
    </source>
</evidence>
<dbReference type="GO" id="GO:0006629">
    <property type="term" value="P:lipid metabolic process"/>
    <property type="evidence" value="ECO:0007669"/>
    <property type="project" value="InterPro"/>
</dbReference>
<proteinExistence type="predicted"/>
<dbReference type="AlphaFoldDB" id="A0A1G7UQ78"/>
<dbReference type="PANTHER" id="PTHR46211">
    <property type="entry name" value="GLYCEROPHOSPHORYL DIESTER PHOSPHODIESTERASE"/>
    <property type="match status" value="1"/>
</dbReference>
<organism evidence="2 3">
    <name type="scientific">Desulfosporosinus hippei DSM 8344</name>
    <dbReference type="NCBI Taxonomy" id="1121419"/>
    <lineage>
        <taxon>Bacteria</taxon>
        <taxon>Bacillati</taxon>
        <taxon>Bacillota</taxon>
        <taxon>Clostridia</taxon>
        <taxon>Eubacteriales</taxon>
        <taxon>Desulfitobacteriaceae</taxon>
        <taxon>Desulfosporosinus</taxon>
    </lineage>
</organism>
<protein>
    <submittedName>
        <fullName evidence="2">Glycerophosphoryl diester phosphodiesterase</fullName>
    </submittedName>
</protein>
<dbReference type="SUPFAM" id="SSF51695">
    <property type="entry name" value="PLC-like phosphodiesterases"/>
    <property type="match status" value="1"/>
</dbReference>
<name>A0A1G7UQ78_9FIRM</name>
<dbReference type="PROSITE" id="PS51704">
    <property type="entry name" value="GP_PDE"/>
    <property type="match status" value="1"/>
</dbReference>
<dbReference type="OrthoDB" id="384721at2"/>
<dbReference type="EMBL" id="FNCP01000003">
    <property type="protein sequence ID" value="SDG49498.1"/>
    <property type="molecule type" value="Genomic_DNA"/>
</dbReference>
<sequence length="236" mass="26566">MKILGHRGAAGTAPENTLISFDKGLELGVDGFEFDVQLSRDREVVVIHDERVDRTSDGTGWVKDYSLKELKSLNFGVGFKTYAPIPTLEELLEMLQDKSLIINVEIKTGLIEYPGIVAQVAGLLEKYNVTKQSIISSFEHRTIVEVIKDFPDLKTGLLYECGLISPWLYAQDMGASHLHPHYAFISPELVRECNLRGIGVNTWTVNEEWEIERAIVSGTDIAITNYPERFSHLRSE</sequence>